<evidence type="ECO:0000313" key="3">
    <source>
        <dbReference type="EMBL" id="KAJ4427016.1"/>
    </source>
</evidence>
<keyword evidence="4" id="KW-1185">Reference proteome</keyword>
<evidence type="ECO:0000256" key="1">
    <source>
        <dbReference type="SAM" id="MobiDB-lite"/>
    </source>
</evidence>
<comment type="caution">
    <text evidence="3">The sequence shown here is derived from an EMBL/GenBank/DDBJ whole genome shotgun (WGS) entry which is preliminary data.</text>
</comment>
<evidence type="ECO:0000259" key="2">
    <source>
        <dbReference type="Pfam" id="PF13843"/>
    </source>
</evidence>
<feature type="compositionally biased region" description="Polar residues" evidence="1">
    <location>
        <begin position="39"/>
        <end position="49"/>
    </location>
</feature>
<organism evidence="3 4">
    <name type="scientific">Periplaneta americana</name>
    <name type="common">American cockroach</name>
    <name type="synonym">Blatta americana</name>
    <dbReference type="NCBI Taxonomy" id="6978"/>
    <lineage>
        <taxon>Eukaryota</taxon>
        <taxon>Metazoa</taxon>
        <taxon>Ecdysozoa</taxon>
        <taxon>Arthropoda</taxon>
        <taxon>Hexapoda</taxon>
        <taxon>Insecta</taxon>
        <taxon>Pterygota</taxon>
        <taxon>Neoptera</taxon>
        <taxon>Polyneoptera</taxon>
        <taxon>Dictyoptera</taxon>
        <taxon>Blattodea</taxon>
        <taxon>Blattoidea</taxon>
        <taxon>Blattidae</taxon>
        <taxon>Blattinae</taxon>
        <taxon>Periplaneta</taxon>
    </lineage>
</organism>
<protein>
    <recommendedName>
        <fullName evidence="2">PiggyBac transposable element-derived protein domain-containing protein</fullName>
    </recommendedName>
</protein>
<gene>
    <name evidence="3" type="ORF">ANN_26815</name>
</gene>
<dbReference type="InterPro" id="IPR029526">
    <property type="entry name" value="PGBD"/>
</dbReference>
<feature type="region of interest" description="Disordered" evidence="1">
    <location>
        <begin position="30"/>
        <end position="57"/>
    </location>
</feature>
<name>A0ABQ8RZ36_PERAM</name>
<dbReference type="Proteomes" id="UP001148838">
    <property type="component" value="Unassembled WGS sequence"/>
</dbReference>
<accession>A0ABQ8RZ36</accession>
<reference evidence="3 4" key="1">
    <citation type="journal article" date="2022" name="Allergy">
        <title>Genome assembly and annotation of Periplaneta americana reveal a comprehensive cockroach allergen profile.</title>
        <authorList>
            <person name="Wang L."/>
            <person name="Xiong Q."/>
            <person name="Saelim N."/>
            <person name="Wang L."/>
            <person name="Nong W."/>
            <person name="Wan A.T."/>
            <person name="Shi M."/>
            <person name="Liu X."/>
            <person name="Cao Q."/>
            <person name="Hui J.H.L."/>
            <person name="Sookrung N."/>
            <person name="Leung T.F."/>
            <person name="Tungtrongchitr A."/>
            <person name="Tsui S.K.W."/>
        </authorList>
    </citation>
    <scope>NUCLEOTIDE SEQUENCE [LARGE SCALE GENOMIC DNA]</scope>
    <source>
        <strain evidence="3">PWHHKU_190912</strain>
    </source>
</reference>
<dbReference type="Pfam" id="PF13843">
    <property type="entry name" value="DDE_Tnp_1_7"/>
    <property type="match status" value="1"/>
</dbReference>
<dbReference type="EMBL" id="JAJSOF020000039">
    <property type="protein sequence ID" value="KAJ4427016.1"/>
    <property type="molecule type" value="Genomic_DNA"/>
</dbReference>
<sequence>MNMSGNESECEDSRNLYEIDESTNYVKIKGGRGGGRGRNCSQVTNNSDLGSVETAPDGTQWTIISPQAAPGRRARQNIVTDAPRLTGYAKRSIINGNHSSTVKLLIDDSMLLNIKSFTENRACQELQDDSLLSIDKYMNSKPNKFGIKFWLAVDTSSKYLVNGFPYLGRDEEHPASVSLAEHVVMSLEEP</sequence>
<feature type="domain" description="PiggyBac transposable element-derived protein" evidence="2">
    <location>
        <begin position="135"/>
        <end position="189"/>
    </location>
</feature>
<evidence type="ECO:0000313" key="4">
    <source>
        <dbReference type="Proteomes" id="UP001148838"/>
    </source>
</evidence>
<proteinExistence type="predicted"/>